<protein>
    <recommendedName>
        <fullName evidence="1">DDE-1 domain-containing protein</fullName>
    </recommendedName>
</protein>
<proteinExistence type="predicted"/>
<dbReference type="GO" id="GO:0003676">
    <property type="term" value="F:nucleic acid binding"/>
    <property type="evidence" value="ECO:0007669"/>
    <property type="project" value="InterPro"/>
</dbReference>
<gene>
    <name evidence="2" type="ORF">RRG08_025028</name>
</gene>
<dbReference type="InterPro" id="IPR036397">
    <property type="entry name" value="RNaseH_sf"/>
</dbReference>
<evidence type="ECO:0000313" key="3">
    <source>
        <dbReference type="Proteomes" id="UP001283361"/>
    </source>
</evidence>
<dbReference type="Proteomes" id="UP001283361">
    <property type="component" value="Unassembled WGS sequence"/>
</dbReference>
<comment type="caution">
    <text evidence="2">The sequence shown here is derived from an EMBL/GenBank/DDBJ whole genome shotgun (WGS) entry which is preliminary data.</text>
</comment>
<accession>A0AAE1E1S3</accession>
<keyword evidence="3" id="KW-1185">Reference proteome</keyword>
<evidence type="ECO:0000259" key="1">
    <source>
        <dbReference type="Pfam" id="PF03184"/>
    </source>
</evidence>
<dbReference type="InterPro" id="IPR004875">
    <property type="entry name" value="DDE_SF_endonuclease_dom"/>
</dbReference>
<reference evidence="2" key="1">
    <citation type="journal article" date="2023" name="G3 (Bethesda)">
        <title>A reference genome for the long-term kleptoplast-retaining sea slug Elysia crispata morphotype clarki.</title>
        <authorList>
            <person name="Eastman K.E."/>
            <person name="Pendleton A.L."/>
            <person name="Shaikh M.A."/>
            <person name="Suttiyut T."/>
            <person name="Ogas R."/>
            <person name="Tomko P."/>
            <person name="Gavelis G."/>
            <person name="Widhalm J.R."/>
            <person name="Wisecaver J.H."/>
        </authorList>
    </citation>
    <scope>NUCLEOTIDE SEQUENCE</scope>
    <source>
        <strain evidence="2">ECLA1</strain>
    </source>
</reference>
<name>A0AAE1E1S3_9GAST</name>
<dbReference type="Pfam" id="PF03184">
    <property type="entry name" value="DDE_1"/>
    <property type="match status" value="1"/>
</dbReference>
<evidence type="ECO:0000313" key="2">
    <source>
        <dbReference type="EMBL" id="KAK3791174.1"/>
    </source>
</evidence>
<dbReference type="Gene3D" id="3.30.420.10">
    <property type="entry name" value="Ribonuclease H-like superfamily/Ribonuclease H"/>
    <property type="match status" value="1"/>
</dbReference>
<dbReference type="AlphaFoldDB" id="A0AAE1E1S3"/>
<sequence length="206" mass="23110">MDSSSFEEWFLSIIVAWGQRLKGKIIIGDNLRYHLSVSVIEKCPELDIGFVLLPPNSIDKCQPLDVALFGPVKREWKKTNESYKLKYPSSTSLDKSTFPRLLTQLMTALRMRSSQNIISGFKACGIHLLNRDAVLKKFPSSSLSASGAESDANSHVSSAVIEYLQQFNYSPGGNKFSHRCSRKKISLEPGKSILNLVSHQLSFQLW</sequence>
<organism evidence="2 3">
    <name type="scientific">Elysia crispata</name>
    <name type="common">lettuce slug</name>
    <dbReference type="NCBI Taxonomy" id="231223"/>
    <lineage>
        <taxon>Eukaryota</taxon>
        <taxon>Metazoa</taxon>
        <taxon>Spiralia</taxon>
        <taxon>Lophotrochozoa</taxon>
        <taxon>Mollusca</taxon>
        <taxon>Gastropoda</taxon>
        <taxon>Heterobranchia</taxon>
        <taxon>Euthyneura</taxon>
        <taxon>Panpulmonata</taxon>
        <taxon>Sacoglossa</taxon>
        <taxon>Placobranchoidea</taxon>
        <taxon>Plakobranchidae</taxon>
        <taxon>Elysia</taxon>
    </lineage>
</organism>
<dbReference type="EMBL" id="JAWDGP010001483">
    <property type="protein sequence ID" value="KAK3791174.1"/>
    <property type="molecule type" value="Genomic_DNA"/>
</dbReference>
<feature type="domain" description="DDE-1" evidence="1">
    <location>
        <begin position="1"/>
        <end position="121"/>
    </location>
</feature>